<sequence>VESLSKTTGDYLRAFIFVWSWWEKPSPGLYDSKGRGRTVIHGATSYKVSNGGFDDWPQRRRGVKEQRRFSLRELTSGVKLSEEGGESRFSEFLNEAMASETLRRRHIGRRGGSRARSQRKE</sequence>
<dbReference type="Proteomes" id="UP001374535">
    <property type="component" value="Chromosome 6"/>
</dbReference>
<gene>
    <name evidence="1" type="ORF">V8G54_022039</name>
</gene>
<evidence type="ECO:0000313" key="2">
    <source>
        <dbReference type="Proteomes" id="UP001374535"/>
    </source>
</evidence>
<evidence type="ECO:0000313" key="1">
    <source>
        <dbReference type="EMBL" id="WVZ08693.1"/>
    </source>
</evidence>
<dbReference type="AlphaFoldDB" id="A0AAQ3NIH2"/>
<protein>
    <submittedName>
        <fullName evidence="1">Uncharacterized protein</fullName>
    </submittedName>
</protein>
<accession>A0AAQ3NIH2</accession>
<name>A0AAQ3NIH2_VIGMU</name>
<dbReference type="EMBL" id="CP144695">
    <property type="protein sequence ID" value="WVZ08693.1"/>
    <property type="molecule type" value="Genomic_DNA"/>
</dbReference>
<proteinExistence type="predicted"/>
<keyword evidence="2" id="KW-1185">Reference proteome</keyword>
<reference evidence="1 2" key="1">
    <citation type="journal article" date="2023" name="Life. Sci Alliance">
        <title>Evolutionary insights into 3D genome organization and epigenetic landscape of Vigna mungo.</title>
        <authorList>
            <person name="Junaid A."/>
            <person name="Singh B."/>
            <person name="Bhatia S."/>
        </authorList>
    </citation>
    <scope>NUCLEOTIDE SEQUENCE [LARGE SCALE GENOMIC DNA]</scope>
    <source>
        <strain evidence="1">Urdbean</strain>
    </source>
</reference>
<feature type="non-terminal residue" evidence="1">
    <location>
        <position position="1"/>
    </location>
</feature>
<organism evidence="1 2">
    <name type="scientific">Vigna mungo</name>
    <name type="common">Black gram</name>
    <name type="synonym">Phaseolus mungo</name>
    <dbReference type="NCBI Taxonomy" id="3915"/>
    <lineage>
        <taxon>Eukaryota</taxon>
        <taxon>Viridiplantae</taxon>
        <taxon>Streptophyta</taxon>
        <taxon>Embryophyta</taxon>
        <taxon>Tracheophyta</taxon>
        <taxon>Spermatophyta</taxon>
        <taxon>Magnoliopsida</taxon>
        <taxon>eudicotyledons</taxon>
        <taxon>Gunneridae</taxon>
        <taxon>Pentapetalae</taxon>
        <taxon>rosids</taxon>
        <taxon>fabids</taxon>
        <taxon>Fabales</taxon>
        <taxon>Fabaceae</taxon>
        <taxon>Papilionoideae</taxon>
        <taxon>50 kb inversion clade</taxon>
        <taxon>NPAAA clade</taxon>
        <taxon>indigoferoid/millettioid clade</taxon>
        <taxon>Phaseoleae</taxon>
        <taxon>Vigna</taxon>
    </lineage>
</organism>